<dbReference type="SUPFAM" id="SSF48452">
    <property type="entry name" value="TPR-like"/>
    <property type="match status" value="1"/>
</dbReference>
<dbReference type="EMBL" id="JADIMS010000020">
    <property type="protein sequence ID" value="MBO8449717.1"/>
    <property type="molecule type" value="Genomic_DNA"/>
</dbReference>
<evidence type="ECO:0000256" key="1">
    <source>
        <dbReference type="PROSITE-ProRule" id="PRU00339"/>
    </source>
</evidence>
<feature type="repeat" description="TPR" evidence="1">
    <location>
        <begin position="98"/>
        <end position="131"/>
    </location>
</feature>
<gene>
    <name evidence="3" type="ORF">IAA96_01270</name>
</gene>
<evidence type="ECO:0000256" key="2">
    <source>
        <dbReference type="SAM" id="SignalP"/>
    </source>
</evidence>
<reference evidence="3" key="1">
    <citation type="submission" date="2020-10" db="EMBL/GenBank/DDBJ databases">
        <authorList>
            <person name="Gilroy R."/>
        </authorList>
    </citation>
    <scope>NUCLEOTIDE SEQUENCE</scope>
    <source>
        <strain evidence="3">B3-4054</strain>
    </source>
</reference>
<feature type="chain" id="PRO_5038563315" evidence="2">
    <location>
        <begin position="26"/>
        <end position="201"/>
    </location>
</feature>
<protein>
    <submittedName>
        <fullName evidence="3">Tetratricopeptide repeat protein</fullName>
    </submittedName>
</protein>
<dbReference type="InterPro" id="IPR011990">
    <property type="entry name" value="TPR-like_helical_dom_sf"/>
</dbReference>
<feature type="signal peptide" evidence="2">
    <location>
        <begin position="1"/>
        <end position="25"/>
    </location>
</feature>
<dbReference type="Gene3D" id="1.25.40.10">
    <property type="entry name" value="Tetratricopeptide repeat domain"/>
    <property type="match status" value="1"/>
</dbReference>
<organism evidence="3 4">
    <name type="scientific">Candidatus Avitreponema avistercoris</name>
    <dbReference type="NCBI Taxonomy" id="2840705"/>
    <lineage>
        <taxon>Bacteria</taxon>
        <taxon>Pseudomonadati</taxon>
        <taxon>Spirochaetota</taxon>
        <taxon>Spirochaetia</taxon>
        <taxon>Spirochaetales</taxon>
        <taxon>Candidatus Avitreponema</taxon>
    </lineage>
</organism>
<reference evidence="3" key="2">
    <citation type="journal article" date="2021" name="PeerJ">
        <title>Extensive microbial diversity within the chicken gut microbiome revealed by metagenomics and culture.</title>
        <authorList>
            <person name="Gilroy R."/>
            <person name="Ravi A."/>
            <person name="Getino M."/>
            <person name="Pursley I."/>
            <person name="Horton D.L."/>
            <person name="Alikhan N.F."/>
            <person name="Baker D."/>
            <person name="Gharbi K."/>
            <person name="Hall N."/>
            <person name="Watson M."/>
            <person name="Adriaenssens E.M."/>
            <person name="Foster-Nyarko E."/>
            <person name="Jarju S."/>
            <person name="Secka A."/>
            <person name="Antonio M."/>
            <person name="Oren A."/>
            <person name="Chaudhuri R.R."/>
            <person name="La Ragione R."/>
            <person name="Hildebrand F."/>
            <person name="Pallen M.J."/>
        </authorList>
    </citation>
    <scope>NUCLEOTIDE SEQUENCE</scope>
    <source>
        <strain evidence="3">B3-4054</strain>
    </source>
</reference>
<dbReference type="InterPro" id="IPR019734">
    <property type="entry name" value="TPR_rpt"/>
</dbReference>
<keyword evidence="2" id="KW-0732">Signal</keyword>
<dbReference type="Proteomes" id="UP000823616">
    <property type="component" value="Unassembled WGS sequence"/>
</dbReference>
<dbReference type="AlphaFoldDB" id="A0A9D9HGX8"/>
<evidence type="ECO:0000313" key="4">
    <source>
        <dbReference type="Proteomes" id="UP000823616"/>
    </source>
</evidence>
<name>A0A9D9HGX8_9SPIR</name>
<dbReference type="PROSITE" id="PS50005">
    <property type="entry name" value="TPR"/>
    <property type="match status" value="1"/>
</dbReference>
<comment type="caution">
    <text evidence="3">The sequence shown here is derived from an EMBL/GenBank/DDBJ whole genome shotgun (WGS) entry which is preliminary data.</text>
</comment>
<dbReference type="SMART" id="SM00028">
    <property type="entry name" value="TPR"/>
    <property type="match status" value="1"/>
</dbReference>
<keyword evidence="1" id="KW-0802">TPR repeat</keyword>
<dbReference type="PROSITE" id="PS51257">
    <property type="entry name" value="PROKAR_LIPOPROTEIN"/>
    <property type="match status" value="1"/>
</dbReference>
<sequence length="201" mass="22047">MHKIPVFLLCCAAPVLLLSCSDAVAVRTGILAGTISWHNQNWSEATLSFFRASASEDREAAEFAAYGLALSYLAQNETAAADRIFSALTDSSPERLRAAAWYQKGICAYRTGEYPAAAECFRRSLEIEPARTDAKVNLELCLAKEKEKAESVFSASDALVSGQEADPSAAEQFVFSLIRKKEEERWKNAVQDTRAHAGPDY</sequence>
<proteinExistence type="predicted"/>
<evidence type="ECO:0000313" key="3">
    <source>
        <dbReference type="EMBL" id="MBO8449717.1"/>
    </source>
</evidence>
<accession>A0A9D9HGX8</accession>
<dbReference type="Pfam" id="PF13432">
    <property type="entry name" value="TPR_16"/>
    <property type="match status" value="1"/>
</dbReference>